<evidence type="ECO:0000313" key="1">
    <source>
        <dbReference type="EMBL" id="KAF2466231.1"/>
    </source>
</evidence>
<protein>
    <submittedName>
        <fullName evidence="1">Uncharacterized protein</fullName>
    </submittedName>
</protein>
<reference evidence="1" key="1">
    <citation type="journal article" date="2020" name="Stud. Mycol.">
        <title>101 Dothideomycetes genomes: a test case for predicting lifestyles and emergence of pathogens.</title>
        <authorList>
            <person name="Haridas S."/>
            <person name="Albert R."/>
            <person name="Binder M."/>
            <person name="Bloem J."/>
            <person name="Labutti K."/>
            <person name="Salamov A."/>
            <person name="Andreopoulos B."/>
            <person name="Baker S."/>
            <person name="Barry K."/>
            <person name="Bills G."/>
            <person name="Bluhm B."/>
            <person name="Cannon C."/>
            <person name="Castanera R."/>
            <person name="Culley D."/>
            <person name="Daum C."/>
            <person name="Ezra D."/>
            <person name="Gonzalez J."/>
            <person name="Henrissat B."/>
            <person name="Kuo A."/>
            <person name="Liang C."/>
            <person name="Lipzen A."/>
            <person name="Lutzoni F."/>
            <person name="Magnuson J."/>
            <person name="Mondo S."/>
            <person name="Nolan M."/>
            <person name="Ohm R."/>
            <person name="Pangilinan J."/>
            <person name="Park H.-J."/>
            <person name="Ramirez L."/>
            <person name="Alfaro M."/>
            <person name="Sun H."/>
            <person name="Tritt A."/>
            <person name="Yoshinaga Y."/>
            <person name="Zwiers L.-H."/>
            <person name="Turgeon B."/>
            <person name="Goodwin S."/>
            <person name="Spatafora J."/>
            <person name="Crous P."/>
            <person name="Grigoriev I."/>
        </authorList>
    </citation>
    <scope>NUCLEOTIDE SEQUENCE</scope>
    <source>
        <strain evidence="1">ATCC 200398</strain>
    </source>
</reference>
<organism evidence="1 2">
    <name type="scientific">Lindgomyces ingoldianus</name>
    <dbReference type="NCBI Taxonomy" id="673940"/>
    <lineage>
        <taxon>Eukaryota</taxon>
        <taxon>Fungi</taxon>
        <taxon>Dikarya</taxon>
        <taxon>Ascomycota</taxon>
        <taxon>Pezizomycotina</taxon>
        <taxon>Dothideomycetes</taxon>
        <taxon>Pleosporomycetidae</taxon>
        <taxon>Pleosporales</taxon>
        <taxon>Lindgomycetaceae</taxon>
        <taxon>Lindgomyces</taxon>
    </lineage>
</organism>
<proteinExistence type="predicted"/>
<name>A0ACB6QH24_9PLEO</name>
<sequence>MESASILLSDQPGILRQIHSPQYPGVRRIAVTLLKSRPPQKQHVGAWVLNASISKIGLLSSEHLPNPVAVFLVRCCYHVCSSARCRDCSPMLQQRFTVLKFFSTLYRVLQFPPHNPHKLELGFREWKQEWRQQGGSRRVVSQIRGMFIRKRSLGKNIHLRSWIANVHSETTVGKFTVFDDKRWERSTLYVDCVAIATMNSLAGLLTSQAVATTSRLGTETTDLYNMPITLRMLVISKILKISRYPSLEYRCRHSSYNLFEEGSPSYNLAGPINMRVKEAIRESKKVQAGCGVAFNLRALREDRIKLQARNKDKQNGGQPHKGTIGKEVARSLRKILRKQLPGIKCRVSRYLEWSSEYYQYFQLVEDEQNALADSFYECMHRALDMAHRVLAVQFALKEYVIHIQQFMYSELTNLSNASFAFREFS</sequence>
<accession>A0ACB6QH24</accession>
<dbReference type="EMBL" id="MU003525">
    <property type="protein sequence ID" value="KAF2466231.1"/>
    <property type="molecule type" value="Genomic_DNA"/>
</dbReference>
<gene>
    <name evidence="1" type="ORF">BDR25DRAFT_359598</name>
</gene>
<dbReference type="Proteomes" id="UP000799755">
    <property type="component" value="Unassembled WGS sequence"/>
</dbReference>
<comment type="caution">
    <text evidence="1">The sequence shown here is derived from an EMBL/GenBank/DDBJ whole genome shotgun (WGS) entry which is preliminary data.</text>
</comment>
<keyword evidence="2" id="KW-1185">Reference proteome</keyword>
<evidence type="ECO:0000313" key="2">
    <source>
        <dbReference type="Proteomes" id="UP000799755"/>
    </source>
</evidence>